<name>L0FBI4_DESDL</name>
<dbReference type="KEGG" id="ddl:Desdi_3167"/>
<organism evidence="2 3">
    <name type="scientific">Desulfitobacterium dichloroeliminans (strain LMG P-21439 / DCA1)</name>
    <dbReference type="NCBI Taxonomy" id="871963"/>
    <lineage>
        <taxon>Bacteria</taxon>
        <taxon>Bacillati</taxon>
        <taxon>Bacillota</taxon>
        <taxon>Clostridia</taxon>
        <taxon>Eubacteriales</taxon>
        <taxon>Desulfitobacteriaceae</taxon>
        <taxon>Desulfitobacterium</taxon>
    </lineage>
</organism>
<keyword evidence="3" id="KW-1185">Reference proteome</keyword>
<reference evidence="3" key="1">
    <citation type="submission" date="2012-02" db="EMBL/GenBank/DDBJ databases">
        <title>Complete sequence of Desulfitobacterium dichloroeliminans LMG P-21439.</title>
        <authorList>
            <person name="Lucas S."/>
            <person name="Han J."/>
            <person name="Lapidus A."/>
            <person name="Cheng J.-F."/>
            <person name="Goodwin L."/>
            <person name="Pitluck S."/>
            <person name="Peters L."/>
            <person name="Ovchinnikova G."/>
            <person name="Teshima H."/>
            <person name="Detter J.C."/>
            <person name="Han C."/>
            <person name="Tapia R."/>
            <person name="Land M."/>
            <person name="Hauser L."/>
            <person name="Kyrpides N."/>
            <person name="Ivanova N."/>
            <person name="Pagani I."/>
            <person name="Kruse T."/>
            <person name="de Vos W.M."/>
            <person name="Boon N."/>
            <person name="Smidt H."/>
            <person name="Woyke T."/>
        </authorList>
    </citation>
    <scope>NUCLEOTIDE SEQUENCE [LARGE SCALE GENOMIC DNA]</scope>
    <source>
        <strain evidence="3">LMG P-21439 / DCA1</strain>
    </source>
</reference>
<dbReference type="STRING" id="871963.Desdi_3167"/>
<protein>
    <recommendedName>
        <fullName evidence="4">Protein export cytoplasm protein SecA ATPase RNA helicase</fullName>
    </recommendedName>
</protein>
<evidence type="ECO:0000313" key="3">
    <source>
        <dbReference type="Proteomes" id="UP000010797"/>
    </source>
</evidence>
<proteinExistence type="predicted"/>
<dbReference type="AlphaFoldDB" id="L0FBI4"/>
<evidence type="ECO:0008006" key="4">
    <source>
        <dbReference type="Google" id="ProtNLM"/>
    </source>
</evidence>
<dbReference type="RefSeq" id="WP_015263527.1">
    <property type="nucleotide sequence ID" value="NC_019903.1"/>
</dbReference>
<evidence type="ECO:0000256" key="1">
    <source>
        <dbReference type="SAM" id="Coils"/>
    </source>
</evidence>
<evidence type="ECO:0000313" key="2">
    <source>
        <dbReference type="EMBL" id="AGA70567.1"/>
    </source>
</evidence>
<dbReference type="InterPro" id="IPR021451">
    <property type="entry name" value="DUF3102"/>
</dbReference>
<sequence>MSDIIIYDPAMTEAPLAIERTPQVIAAEINTIKHQAGKILLYSFIEIGRRLQEAKSQVNHGEWGTWLKESVNFSQNKAEKLMRIATAYGSLYPASHDTGTRTQALPNLTYSKALLLLGIPEEERTDFVAELDIEGMTTQELQNAVTEKKEALQERDQAKREKELAVVAGKESSQKIEKLTQANQELTKRLAENISKLDRLTAQNHTLEQRAQSSSDSMPNTSLENQIMNSEAKYVSSRDQLLRAFETILIALRELSFKSPEVKEKHRDAAYIMMQNLTKQLEVYPPIPTFTVSR</sequence>
<dbReference type="Proteomes" id="UP000010797">
    <property type="component" value="Chromosome"/>
</dbReference>
<gene>
    <name evidence="2" type="ordered locus">Desdi_3167</name>
</gene>
<feature type="coiled-coil region" evidence="1">
    <location>
        <begin position="141"/>
        <end position="217"/>
    </location>
</feature>
<dbReference type="Pfam" id="PF11300">
    <property type="entry name" value="DUF3102"/>
    <property type="match status" value="1"/>
</dbReference>
<keyword evidence="1" id="KW-0175">Coiled coil</keyword>
<dbReference type="EMBL" id="CP003344">
    <property type="protein sequence ID" value="AGA70567.1"/>
    <property type="molecule type" value="Genomic_DNA"/>
</dbReference>
<dbReference type="eggNOG" id="COG0188">
    <property type="taxonomic scope" value="Bacteria"/>
</dbReference>
<accession>L0FBI4</accession>
<dbReference type="HOGENOM" id="CLU_062996_0_0_9"/>